<proteinExistence type="predicted"/>
<dbReference type="InterPro" id="IPR002178">
    <property type="entry name" value="PTS_EIIA_type-2_dom"/>
</dbReference>
<evidence type="ECO:0000313" key="2">
    <source>
        <dbReference type="EMBL" id="MBS3850613.1"/>
    </source>
</evidence>
<dbReference type="RefSeq" id="WP_212660247.1">
    <property type="nucleotide sequence ID" value="NZ_JAGXTP010000004.1"/>
</dbReference>
<dbReference type="GO" id="GO:0030295">
    <property type="term" value="F:protein kinase activator activity"/>
    <property type="evidence" value="ECO:0007669"/>
    <property type="project" value="TreeGrafter"/>
</dbReference>
<organism evidence="2 3">
    <name type="scientific">Devosia litorisediminis</name>
    <dbReference type="NCBI Taxonomy" id="2829817"/>
    <lineage>
        <taxon>Bacteria</taxon>
        <taxon>Pseudomonadati</taxon>
        <taxon>Pseudomonadota</taxon>
        <taxon>Alphaproteobacteria</taxon>
        <taxon>Hyphomicrobiales</taxon>
        <taxon>Devosiaceae</taxon>
        <taxon>Devosia</taxon>
    </lineage>
</organism>
<accession>A0A942I7W4</accession>
<name>A0A942I7W4_9HYPH</name>
<protein>
    <submittedName>
        <fullName evidence="2">PTS sugar transporter subunit IIA</fullName>
    </submittedName>
</protein>
<keyword evidence="2" id="KW-0762">Sugar transport</keyword>
<dbReference type="EMBL" id="JAGXTP010000004">
    <property type="protein sequence ID" value="MBS3850613.1"/>
    <property type="molecule type" value="Genomic_DNA"/>
</dbReference>
<dbReference type="InterPro" id="IPR051541">
    <property type="entry name" value="PTS_SugarTrans_NitroReg"/>
</dbReference>
<comment type="caution">
    <text evidence="2">The sequence shown here is derived from an EMBL/GenBank/DDBJ whole genome shotgun (WGS) entry which is preliminary data.</text>
</comment>
<dbReference type="Pfam" id="PF00359">
    <property type="entry name" value="PTS_EIIA_2"/>
    <property type="match status" value="1"/>
</dbReference>
<evidence type="ECO:0000313" key="3">
    <source>
        <dbReference type="Proteomes" id="UP000678281"/>
    </source>
</evidence>
<sequence>MELADILAERAVLFCTDITAKSQLFEVLAERAAELTGHPKAELLDAITGREELGSTGLGNGIAIPHGKIAGLNGVTALFARLEQPIEFDAVDDQPVDLVIMLLAPTGAGADHLKALSRVARLLRTESVVEDLRRLSDPDRLHAVLTEPLATHYAA</sequence>
<dbReference type="PANTHER" id="PTHR47738">
    <property type="entry name" value="PTS SYSTEM FRUCTOSE-LIKE EIIA COMPONENT-RELATED"/>
    <property type="match status" value="1"/>
</dbReference>
<dbReference type="PROSITE" id="PS51094">
    <property type="entry name" value="PTS_EIIA_TYPE_2"/>
    <property type="match status" value="1"/>
</dbReference>
<dbReference type="InterPro" id="IPR016152">
    <property type="entry name" value="PTrfase/Anion_transptr"/>
</dbReference>
<dbReference type="SUPFAM" id="SSF55804">
    <property type="entry name" value="Phoshotransferase/anion transport protein"/>
    <property type="match status" value="1"/>
</dbReference>
<dbReference type="Gene3D" id="3.40.930.10">
    <property type="entry name" value="Mannitol-specific EII, Chain A"/>
    <property type="match status" value="1"/>
</dbReference>
<dbReference type="PANTHER" id="PTHR47738:SF1">
    <property type="entry name" value="NITROGEN REGULATORY PROTEIN"/>
    <property type="match status" value="1"/>
</dbReference>
<keyword evidence="2" id="KW-0813">Transport</keyword>
<evidence type="ECO:0000259" key="1">
    <source>
        <dbReference type="PROSITE" id="PS51094"/>
    </source>
</evidence>
<dbReference type="CDD" id="cd00211">
    <property type="entry name" value="PTS_IIA_fru"/>
    <property type="match status" value="1"/>
</dbReference>
<reference evidence="2" key="1">
    <citation type="submission" date="2021-04" db="EMBL/GenBank/DDBJ databases">
        <title>Devosia litorisediminis sp. nov., isolated from a sand dune.</title>
        <authorList>
            <person name="Park S."/>
            <person name="Yoon J.-H."/>
        </authorList>
    </citation>
    <scope>NUCLEOTIDE SEQUENCE</scope>
    <source>
        <strain evidence="2">BSSL-BM10</strain>
    </source>
</reference>
<keyword evidence="3" id="KW-1185">Reference proteome</keyword>
<dbReference type="AlphaFoldDB" id="A0A942I7W4"/>
<dbReference type="PROSITE" id="PS00372">
    <property type="entry name" value="PTS_EIIA_TYPE_2_HIS"/>
    <property type="match status" value="1"/>
</dbReference>
<dbReference type="Proteomes" id="UP000678281">
    <property type="component" value="Unassembled WGS sequence"/>
</dbReference>
<gene>
    <name evidence="2" type="ORF">KD146_18080</name>
</gene>
<feature type="domain" description="PTS EIIA type-2" evidence="1">
    <location>
        <begin position="5"/>
        <end position="148"/>
    </location>
</feature>